<accession>A0AB37ZQG2</accession>
<reference evidence="1 2" key="1">
    <citation type="submission" date="2016-10" db="EMBL/GenBank/DDBJ databases">
        <authorList>
            <person name="Varghese N."/>
            <person name="Submissions S."/>
        </authorList>
    </citation>
    <scope>NUCLEOTIDE SEQUENCE [LARGE SCALE GENOMIC DNA]</scope>
    <source>
        <strain evidence="1 2">BS2122</strain>
    </source>
</reference>
<evidence type="ECO:0000313" key="2">
    <source>
        <dbReference type="Proteomes" id="UP000183853"/>
    </source>
</evidence>
<gene>
    <name evidence="1" type="ORF">SAMN05444505_108214</name>
</gene>
<evidence type="ECO:0000313" key="1">
    <source>
        <dbReference type="EMBL" id="SDN48535.1"/>
    </source>
</evidence>
<dbReference type="RefSeq" id="WP_074808431.1">
    <property type="nucleotide sequence ID" value="NZ_FNHM01000008.1"/>
</dbReference>
<name>A0AB37ZQG2_PSESX</name>
<dbReference type="EMBL" id="FNHM01000008">
    <property type="protein sequence ID" value="SDN48535.1"/>
    <property type="molecule type" value="Genomic_DNA"/>
</dbReference>
<dbReference type="Proteomes" id="UP000183853">
    <property type="component" value="Unassembled WGS sequence"/>
</dbReference>
<proteinExistence type="predicted"/>
<comment type="caution">
    <text evidence="1">The sequence shown here is derived from an EMBL/GenBank/DDBJ whole genome shotgun (WGS) entry which is preliminary data.</text>
</comment>
<sequence>MKIDWSKAPVGTTGAMVADFNGATVKRGEIEWIPSSITPKGQYQVGAGAWVYHEAPQQWDGKGLPPVGTEVEVHRGKCVWIEKDEWQIGKTAKVMSSFENSFELGMAAIQFESGHCECILAECLRPIRTAEQIEEDQKKQEVKELMIILGSVESAAYKDIAIAIQQANFRKQVPQ</sequence>
<organism evidence="1 2">
    <name type="scientific">Pseudomonas syringae</name>
    <dbReference type="NCBI Taxonomy" id="317"/>
    <lineage>
        <taxon>Bacteria</taxon>
        <taxon>Pseudomonadati</taxon>
        <taxon>Pseudomonadota</taxon>
        <taxon>Gammaproteobacteria</taxon>
        <taxon>Pseudomonadales</taxon>
        <taxon>Pseudomonadaceae</taxon>
        <taxon>Pseudomonas</taxon>
    </lineage>
</organism>
<protein>
    <submittedName>
        <fullName evidence="1">Uncharacterized protein</fullName>
    </submittedName>
</protein>
<dbReference type="AlphaFoldDB" id="A0AB37ZQG2"/>